<evidence type="ECO:0000256" key="7">
    <source>
        <dbReference type="ARBA" id="ARBA00048615"/>
    </source>
</evidence>
<protein>
    <recommendedName>
        <fullName evidence="4">Mannitol-1-phosphate 5-dehydrogenase</fullName>
        <ecNumber evidence="3">1.1.1.17</ecNumber>
    </recommendedName>
</protein>
<dbReference type="Proteomes" id="UP000038010">
    <property type="component" value="Unassembled WGS sequence"/>
</dbReference>
<evidence type="ECO:0000256" key="2">
    <source>
        <dbReference type="ARBA" id="ARBA00011245"/>
    </source>
</evidence>
<evidence type="ECO:0000256" key="6">
    <source>
        <dbReference type="ARBA" id="ARBA00023027"/>
    </source>
</evidence>
<dbReference type="Pfam" id="PF01232">
    <property type="entry name" value="Mannitol_dh"/>
    <property type="match status" value="1"/>
</dbReference>
<dbReference type="Pfam" id="PF08125">
    <property type="entry name" value="Mannitol_dh_C"/>
    <property type="match status" value="1"/>
</dbReference>
<dbReference type="PANTHER" id="PTHR30524:SF0">
    <property type="entry name" value="ALTRONATE OXIDOREDUCTASE-RELATED"/>
    <property type="match status" value="1"/>
</dbReference>
<comment type="similarity">
    <text evidence="1">Belongs to the mannitol dehydrogenase family.</text>
</comment>
<comment type="subunit">
    <text evidence="2">Monomer.</text>
</comment>
<reference evidence="10 11" key="1">
    <citation type="submission" date="2015-06" db="EMBL/GenBank/DDBJ databases">
        <title>Draft genome of the ant-associated black yeast Phialophora attae CBS 131958.</title>
        <authorList>
            <person name="Moreno L.F."/>
            <person name="Stielow B.J."/>
            <person name="de Hoog S."/>
            <person name="Vicente V.A."/>
            <person name="Weiss V.A."/>
            <person name="de Vries M."/>
            <person name="Cruz L.M."/>
            <person name="Souza E.M."/>
        </authorList>
    </citation>
    <scope>NUCLEOTIDE SEQUENCE [LARGE SCALE GENOMIC DNA]</scope>
    <source>
        <strain evidence="10 11">CBS 131958</strain>
    </source>
</reference>
<dbReference type="InterPro" id="IPR023028">
    <property type="entry name" value="Mannitol_1_phos_5_DH"/>
</dbReference>
<evidence type="ECO:0000256" key="5">
    <source>
        <dbReference type="ARBA" id="ARBA00023002"/>
    </source>
</evidence>
<dbReference type="InterPro" id="IPR013131">
    <property type="entry name" value="Mannitol_DH_N"/>
</dbReference>
<dbReference type="InterPro" id="IPR036291">
    <property type="entry name" value="NAD(P)-bd_dom_sf"/>
</dbReference>
<evidence type="ECO:0000256" key="4">
    <source>
        <dbReference type="ARBA" id="ARBA00016219"/>
    </source>
</evidence>
<dbReference type="GeneID" id="28742052"/>
<dbReference type="InterPro" id="IPR008927">
    <property type="entry name" value="6-PGluconate_DH-like_C_sf"/>
</dbReference>
<proteinExistence type="inferred from homology"/>
<dbReference type="InterPro" id="IPR013118">
    <property type="entry name" value="Mannitol_DH_C"/>
</dbReference>
<dbReference type="RefSeq" id="XP_018002567.1">
    <property type="nucleotide sequence ID" value="XM_018150172.1"/>
</dbReference>
<feature type="domain" description="Mannitol dehydrogenase C-terminal" evidence="9">
    <location>
        <begin position="206"/>
        <end position="348"/>
    </location>
</feature>
<keyword evidence="11" id="KW-1185">Reference proteome</keyword>
<gene>
    <name evidence="10" type="ORF">AB675_9621</name>
</gene>
<dbReference type="InterPro" id="IPR013328">
    <property type="entry name" value="6PGD_dom2"/>
</dbReference>
<dbReference type="AlphaFoldDB" id="A0A0N1HDM6"/>
<dbReference type="GO" id="GO:0005829">
    <property type="term" value="C:cytosol"/>
    <property type="evidence" value="ECO:0007669"/>
    <property type="project" value="TreeGrafter"/>
</dbReference>
<keyword evidence="5" id="KW-0560">Oxidoreductase</keyword>
<dbReference type="VEuPathDB" id="FungiDB:AB675_9621"/>
<evidence type="ECO:0000313" key="11">
    <source>
        <dbReference type="Proteomes" id="UP000038010"/>
    </source>
</evidence>
<dbReference type="SUPFAM" id="SSF48179">
    <property type="entry name" value="6-phosphogluconate dehydrogenase C-terminal domain-like"/>
    <property type="match status" value="1"/>
</dbReference>
<accession>A0A0N1HDM6</accession>
<dbReference type="GO" id="GO:0008926">
    <property type="term" value="F:mannitol-1-phosphate 5-dehydrogenase activity"/>
    <property type="evidence" value="ECO:0007669"/>
    <property type="project" value="UniProtKB-EC"/>
</dbReference>
<organism evidence="10 11">
    <name type="scientific">Cyphellophora attinorum</name>
    <dbReference type="NCBI Taxonomy" id="1664694"/>
    <lineage>
        <taxon>Eukaryota</taxon>
        <taxon>Fungi</taxon>
        <taxon>Dikarya</taxon>
        <taxon>Ascomycota</taxon>
        <taxon>Pezizomycotina</taxon>
        <taxon>Eurotiomycetes</taxon>
        <taxon>Chaetothyriomycetidae</taxon>
        <taxon>Chaetothyriales</taxon>
        <taxon>Cyphellophoraceae</taxon>
        <taxon>Cyphellophora</taxon>
    </lineage>
</organism>
<evidence type="ECO:0000256" key="1">
    <source>
        <dbReference type="ARBA" id="ARBA00006541"/>
    </source>
</evidence>
<dbReference type="SUPFAM" id="SSF51735">
    <property type="entry name" value="NAD(P)-binding Rossmann-fold domains"/>
    <property type="match status" value="1"/>
</dbReference>
<dbReference type="InterPro" id="IPR000669">
    <property type="entry name" value="Mannitol_DH"/>
</dbReference>
<dbReference type="STRING" id="1664694.A0A0N1HDM6"/>
<dbReference type="PANTHER" id="PTHR30524">
    <property type="entry name" value="MANNITOL-1-PHOSPHATE 5-DEHYDROGENASE"/>
    <property type="match status" value="1"/>
</dbReference>
<comment type="catalytic activity">
    <reaction evidence="7">
        <text>D-mannitol 1-phosphate + NAD(+) = beta-D-fructose 6-phosphate + NADH + H(+)</text>
        <dbReference type="Rhea" id="RHEA:19661"/>
        <dbReference type="ChEBI" id="CHEBI:15378"/>
        <dbReference type="ChEBI" id="CHEBI:57540"/>
        <dbReference type="ChEBI" id="CHEBI:57634"/>
        <dbReference type="ChEBI" id="CHEBI:57945"/>
        <dbReference type="ChEBI" id="CHEBI:61381"/>
        <dbReference type="EC" id="1.1.1.17"/>
    </reaction>
</comment>
<keyword evidence="6" id="KW-0520">NAD</keyword>
<evidence type="ECO:0000313" key="10">
    <source>
        <dbReference type="EMBL" id="KPI42604.1"/>
    </source>
</evidence>
<comment type="caution">
    <text evidence="10">The sequence shown here is derived from an EMBL/GenBank/DDBJ whole genome shotgun (WGS) entry which is preliminary data.</text>
</comment>
<dbReference type="Gene3D" id="1.10.1040.10">
    <property type="entry name" value="N-(1-d-carboxylethyl)-l-norvaline Dehydrogenase, domain 2"/>
    <property type="match status" value="1"/>
</dbReference>
<dbReference type="NCBIfam" id="NF002652">
    <property type="entry name" value="PRK02318.2-5"/>
    <property type="match status" value="1"/>
</dbReference>
<evidence type="ECO:0000259" key="8">
    <source>
        <dbReference type="Pfam" id="PF01232"/>
    </source>
</evidence>
<name>A0A0N1HDM6_9EURO</name>
<dbReference type="OrthoDB" id="418169at2759"/>
<evidence type="ECO:0000259" key="9">
    <source>
        <dbReference type="Pfam" id="PF08125"/>
    </source>
</evidence>
<sequence>MSNLPIAVHFGGGNIGRGFIAELLHESGFEVIFCDVVDALVNKINETPEYKITEVGAEGTKTKIIKNYRAINTKYNLDDAIDAISKATIVTCAVGPRVLQFIAKPISEGIIKRESKTPLAVIACENMINATDALREHILEKTAEEHKDKITSKAEYGNSAIDRIVPTQPTDAGLDVLIEKFYEWCVEDTGFKNGPPKVNGIHWVHDLEPYIERKLFTVNTSHATAAYFAYNKGIKTIDQAMADKEIKAEVTEALKETAHLVVKKHGISAEEQQKYVDTIVDRISNPSLEDVPARVGRAPLRKLGRKERFIGPAAQLEEQGYDVTALMRGVEMALRFQNVEGDDESVELAKILKEKSAEEATTELTGLDSKHPLFPKVLERVKKVQSEA</sequence>
<evidence type="ECO:0000256" key="3">
    <source>
        <dbReference type="ARBA" id="ARBA00012939"/>
    </source>
</evidence>
<dbReference type="EC" id="1.1.1.17" evidence="3"/>
<dbReference type="Gene3D" id="3.40.50.720">
    <property type="entry name" value="NAD(P)-binding Rossmann-like Domain"/>
    <property type="match status" value="1"/>
</dbReference>
<dbReference type="GO" id="GO:0019592">
    <property type="term" value="P:mannitol catabolic process"/>
    <property type="evidence" value="ECO:0007669"/>
    <property type="project" value="TreeGrafter"/>
</dbReference>
<dbReference type="EMBL" id="LFJN01000007">
    <property type="protein sequence ID" value="KPI42604.1"/>
    <property type="molecule type" value="Genomic_DNA"/>
</dbReference>
<dbReference type="HAMAP" id="MF_00196">
    <property type="entry name" value="Mannitol_dehydrog"/>
    <property type="match status" value="1"/>
</dbReference>
<feature type="domain" description="Mannitol dehydrogenase N-terminal" evidence="8">
    <location>
        <begin position="7"/>
        <end position="199"/>
    </location>
</feature>
<dbReference type="PRINTS" id="PR00084">
    <property type="entry name" value="MTLDHDRGNASE"/>
</dbReference>